<dbReference type="EMBL" id="KQ988402">
    <property type="protein sequence ID" value="KZV56106.1"/>
    <property type="molecule type" value="Genomic_DNA"/>
</dbReference>
<gene>
    <name evidence="2" type="ORF">F511_16706</name>
</gene>
<organism evidence="2 3">
    <name type="scientific">Dorcoceras hygrometricum</name>
    <dbReference type="NCBI Taxonomy" id="472368"/>
    <lineage>
        <taxon>Eukaryota</taxon>
        <taxon>Viridiplantae</taxon>
        <taxon>Streptophyta</taxon>
        <taxon>Embryophyta</taxon>
        <taxon>Tracheophyta</taxon>
        <taxon>Spermatophyta</taxon>
        <taxon>Magnoliopsida</taxon>
        <taxon>eudicotyledons</taxon>
        <taxon>Gunneridae</taxon>
        <taxon>Pentapetalae</taxon>
        <taxon>asterids</taxon>
        <taxon>lamiids</taxon>
        <taxon>Lamiales</taxon>
        <taxon>Gesneriaceae</taxon>
        <taxon>Didymocarpoideae</taxon>
        <taxon>Trichosporeae</taxon>
        <taxon>Loxocarpinae</taxon>
        <taxon>Dorcoceras</taxon>
    </lineage>
</organism>
<dbReference type="AlphaFoldDB" id="A0A2Z7DAH7"/>
<protein>
    <submittedName>
        <fullName evidence="2">Uncharacterized protein</fullName>
    </submittedName>
</protein>
<name>A0A2Z7DAH7_9LAMI</name>
<reference evidence="2 3" key="1">
    <citation type="journal article" date="2015" name="Proc. Natl. Acad. Sci. U.S.A.">
        <title>The resurrection genome of Boea hygrometrica: A blueprint for survival of dehydration.</title>
        <authorList>
            <person name="Xiao L."/>
            <person name="Yang G."/>
            <person name="Zhang L."/>
            <person name="Yang X."/>
            <person name="Zhao S."/>
            <person name="Ji Z."/>
            <person name="Zhou Q."/>
            <person name="Hu M."/>
            <person name="Wang Y."/>
            <person name="Chen M."/>
            <person name="Xu Y."/>
            <person name="Jin H."/>
            <person name="Xiao X."/>
            <person name="Hu G."/>
            <person name="Bao F."/>
            <person name="Hu Y."/>
            <person name="Wan P."/>
            <person name="Li L."/>
            <person name="Deng X."/>
            <person name="Kuang T."/>
            <person name="Xiang C."/>
            <person name="Zhu J.K."/>
            <person name="Oliver M.J."/>
            <person name="He Y."/>
        </authorList>
    </citation>
    <scope>NUCLEOTIDE SEQUENCE [LARGE SCALE GENOMIC DNA]</scope>
    <source>
        <strain evidence="3">cv. XS01</strain>
    </source>
</reference>
<sequence length="86" mass="9503">MAHRRDNQQATMRATSNVQPSPRITCTPQRPISIATRRPAPPEHQRNDCAGQGQVWPTGMHRRAMRGLHLCAIKRAHCSAALASLA</sequence>
<feature type="region of interest" description="Disordered" evidence="1">
    <location>
        <begin position="1"/>
        <end position="54"/>
    </location>
</feature>
<evidence type="ECO:0000256" key="1">
    <source>
        <dbReference type="SAM" id="MobiDB-lite"/>
    </source>
</evidence>
<proteinExistence type="predicted"/>
<evidence type="ECO:0000313" key="3">
    <source>
        <dbReference type="Proteomes" id="UP000250235"/>
    </source>
</evidence>
<feature type="compositionally biased region" description="Polar residues" evidence="1">
    <location>
        <begin position="8"/>
        <end position="30"/>
    </location>
</feature>
<accession>A0A2Z7DAH7</accession>
<dbReference type="Proteomes" id="UP000250235">
    <property type="component" value="Unassembled WGS sequence"/>
</dbReference>
<keyword evidence="3" id="KW-1185">Reference proteome</keyword>
<evidence type="ECO:0000313" key="2">
    <source>
        <dbReference type="EMBL" id="KZV56106.1"/>
    </source>
</evidence>